<dbReference type="GO" id="GO:0006412">
    <property type="term" value="P:translation"/>
    <property type="evidence" value="ECO:0007669"/>
    <property type="project" value="UniProtKB-UniRule"/>
</dbReference>
<dbReference type="PROSITE" id="PS01108">
    <property type="entry name" value="RIBOSOMAL_L24"/>
    <property type="match status" value="1"/>
</dbReference>
<dbReference type="InterPro" id="IPR005824">
    <property type="entry name" value="KOW"/>
</dbReference>
<comment type="subunit">
    <text evidence="5">Part of the 50S ribosomal subunit.</text>
</comment>
<dbReference type="InterPro" id="IPR003256">
    <property type="entry name" value="Ribosomal_uL24"/>
</dbReference>
<dbReference type="InterPro" id="IPR041988">
    <property type="entry name" value="Ribosomal_uL24_KOW"/>
</dbReference>
<dbReference type="AlphaFoldDB" id="A0A520MY41"/>
<dbReference type="InterPro" id="IPR005825">
    <property type="entry name" value="Ribosomal_uL24_CS"/>
</dbReference>
<dbReference type="Pfam" id="PF00467">
    <property type="entry name" value="KOW"/>
    <property type="match status" value="1"/>
</dbReference>
<comment type="caution">
    <text evidence="8">The sequence shown here is derived from an EMBL/GenBank/DDBJ whole genome shotgun (WGS) entry which is preliminary data.</text>
</comment>
<dbReference type="NCBIfam" id="TIGR01079">
    <property type="entry name" value="rplX_bact"/>
    <property type="match status" value="1"/>
</dbReference>
<dbReference type="GO" id="GO:1990904">
    <property type="term" value="C:ribonucleoprotein complex"/>
    <property type="evidence" value="ECO:0007669"/>
    <property type="project" value="UniProtKB-KW"/>
</dbReference>
<keyword evidence="2 5" id="KW-0689">Ribosomal protein</keyword>
<evidence type="ECO:0000256" key="1">
    <source>
        <dbReference type="ARBA" id="ARBA00010618"/>
    </source>
</evidence>
<dbReference type="PANTHER" id="PTHR12903">
    <property type="entry name" value="MITOCHONDRIAL RIBOSOMAL PROTEIN L24"/>
    <property type="match status" value="1"/>
</dbReference>
<keyword evidence="5" id="KW-0694">RNA-binding</keyword>
<dbReference type="Pfam" id="PF17136">
    <property type="entry name" value="ribosomal_L24"/>
    <property type="match status" value="1"/>
</dbReference>
<comment type="similarity">
    <text evidence="1 5 6">Belongs to the universal ribosomal protein uL24 family.</text>
</comment>
<dbReference type="GO" id="GO:0019843">
    <property type="term" value="F:rRNA binding"/>
    <property type="evidence" value="ECO:0007669"/>
    <property type="project" value="UniProtKB-UniRule"/>
</dbReference>
<dbReference type="InterPro" id="IPR057264">
    <property type="entry name" value="Ribosomal_uL24_C"/>
</dbReference>
<keyword evidence="5" id="KW-0699">rRNA-binding</keyword>
<evidence type="ECO:0000256" key="6">
    <source>
        <dbReference type="RuleBase" id="RU003477"/>
    </source>
</evidence>
<gene>
    <name evidence="5" type="primary">rplX</name>
    <name evidence="8" type="ORF">EVA92_03480</name>
</gene>
<dbReference type="HAMAP" id="MF_01326_B">
    <property type="entry name" value="Ribosomal_uL24_B"/>
    <property type="match status" value="1"/>
</dbReference>
<dbReference type="EMBL" id="SHBE01000006">
    <property type="protein sequence ID" value="RZO26124.1"/>
    <property type="molecule type" value="Genomic_DNA"/>
</dbReference>
<dbReference type="InterPro" id="IPR014722">
    <property type="entry name" value="Rib_uL2_dom2"/>
</dbReference>
<protein>
    <recommendedName>
        <fullName evidence="4 5">Large ribosomal subunit protein uL24</fullName>
    </recommendedName>
</protein>
<dbReference type="InterPro" id="IPR008991">
    <property type="entry name" value="Translation_prot_SH3-like_sf"/>
</dbReference>
<accession>A0A520MY41</accession>
<dbReference type="CDD" id="cd06089">
    <property type="entry name" value="KOW_RPL26"/>
    <property type="match status" value="1"/>
</dbReference>
<evidence type="ECO:0000256" key="4">
    <source>
        <dbReference type="ARBA" id="ARBA00035206"/>
    </source>
</evidence>
<reference evidence="8 9" key="1">
    <citation type="submission" date="2019-02" db="EMBL/GenBank/DDBJ databases">
        <title>Prokaryotic population dynamics and viral predation in marine succession experiment using metagenomics: the confinement effect.</title>
        <authorList>
            <person name="Haro-Moreno J.M."/>
            <person name="Rodriguez-Valera F."/>
            <person name="Lopez-Perez M."/>
        </authorList>
    </citation>
    <scope>NUCLEOTIDE SEQUENCE [LARGE SCALE GENOMIC DNA]</scope>
    <source>
        <strain evidence="8">MED-G159</strain>
    </source>
</reference>
<dbReference type="SUPFAM" id="SSF50104">
    <property type="entry name" value="Translation proteins SH3-like domain"/>
    <property type="match status" value="1"/>
</dbReference>
<dbReference type="GO" id="GO:0005840">
    <property type="term" value="C:ribosome"/>
    <property type="evidence" value="ECO:0007669"/>
    <property type="project" value="UniProtKB-KW"/>
</dbReference>
<dbReference type="SMART" id="SM00739">
    <property type="entry name" value="KOW"/>
    <property type="match status" value="1"/>
</dbReference>
<dbReference type="GO" id="GO:0003735">
    <property type="term" value="F:structural constituent of ribosome"/>
    <property type="evidence" value="ECO:0007669"/>
    <property type="project" value="InterPro"/>
</dbReference>
<evidence type="ECO:0000256" key="5">
    <source>
        <dbReference type="HAMAP-Rule" id="MF_01326"/>
    </source>
</evidence>
<evidence type="ECO:0000313" key="9">
    <source>
        <dbReference type="Proteomes" id="UP000315825"/>
    </source>
</evidence>
<proteinExistence type="inferred from homology"/>
<dbReference type="Proteomes" id="UP000315825">
    <property type="component" value="Unassembled WGS sequence"/>
</dbReference>
<evidence type="ECO:0000256" key="3">
    <source>
        <dbReference type="ARBA" id="ARBA00023274"/>
    </source>
</evidence>
<comment type="function">
    <text evidence="5">One of two assembly initiator proteins, it binds directly to the 5'-end of the 23S rRNA, where it nucleates assembly of the 50S subunit.</text>
</comment>
<dbReference type="Gene3D" id="2.30.30.30">
    <property type="match status" value="1"/>
</dbReference>
<name>A0A520MY41_9GAMM</name>
<evidence type="ECO:0000313" key="8">
    <source>
        <dbReference type="EMBL" id="RZO26124.1"/>
    </source>
</evidence>
<comment type="function">
    <text evidence="5">One of the proteins that surrounds the polypeptide exit tunnel on the outside of the subunit.</text>
</comment>
<evidence type="ECO:0000259" key="7">
    <source>
        <dbReference type="SMART" id="SM00739"/>
    </source>
</evidence>
<sequence>MKSKNTKLREGDEVIIIAGKERGKRGNIKKISGNKCIVNDLNLSKRHTRPNPQLGITGGIVEKEMPIEISNLMIWNSAAKKRDKIGFKDDKGKKIRIFRSSGKEIK</sequence>
<feature type="domain" description="KOW" evidence="7">
    <location>
        <begin position="7"/>
        <end position="34"/>
    </location>
</feature>
<evidence type="ECO:0000256" key="2">
    <source>
        <dbReference type="ARBA" id="ARBA00022980"/>
    </source>
</evidence>
<organism evidence="8 9">
    <name type="scientific">SAR86 cluster bacterium</name>
    <dbReference type="NCBI Taxonomy" id="2030880"/>
    <lineage>
        <taxon>Bacteria</taxon>
        <taxon>Pseudomonadati</taxon>
        <taxon>Pseudomonadota</taxon>
        <taxon>Gammaproteobacteria</taxon>
        <taxon>SAR86 cluster</taxon>
    </lineage>
</organism>
<keyword evidence="3 5" id="KW-0687">Ribonucleoprotein</keyword>